<feature type="region of interest" description="Disordered" evidence="1">
    <location>
        <begin position="154"/>
        <end position="181"/>
    </location>
</feature>
<comment type="caution">
    <text evidence="2">The sequence shown here is derived from an EMBL/GenBank/DDBJ whole genome shotgun (WGS) entry which is preliminary data.</text>
</comment>
<feature type="compositionally biased region" description="Low complexity" evidence="1">
    <location>
        <begin position="797"/>
        <end position="807"/>
    </location>
</feature>
<evidence type="ECO:0000256" key="1">
    <source>
        <dbReference type="SAM" id="MobiDB-lite"/>
    </source>
</evidence>
<dbReference type="Proteomes" id="UP000075714">
    <property type="component" value="Unassembled WGS sequence"/>
</dbReference>
<proteinExistence type="predicted"/>
<evidence type="ECO:0000313" key="3">
    <source>
        <dbReference type="Proteomes" id="UP000075714"/>
    </source>
</evidence>
<feature type="compositionally biased region" description="Basic and acidic residues" evidence="1">
    <location>
        <begin position="22"/>
        <end position="34"/>
    </location>
</feature>
<dbReference type="AlphaFoldDB" id="A0A150GLE3"/>
<feature type="region of interest" description="Disordered" evidence="1">
    <location>
        <begin position="778"/>
        <end position="838"/>
    </location>
</feature>
<accession>A0A150GLE3</accession>
<protein>
    <recommendedName>
        <fullName evidence="4">Cyclic nucleotide-binding domain-containing protein</fullName>
    </recommendedName>
</protein>
<feature type="compositionally biased region" description="Polar residues" evidence="1">
    <location>
        <begin position="829"/>
        <end position="838"/>
    </location>
</feature>
<feature type="region of interest" description="Disordered" evidence="1">
    <location>
        <begin position="903"/>
        <end position="945"/>
    </location>
</feature>
<evidence type="ECO:0000313" key="2">
    <source>
        <dbReference type="EMBL" id="KXZ50130.1"/>
    </source>
</evidence>
<feature type="region of interest" description="Disordered" evidence="1">
    <location>
        <begin position="645"/>
        <end position="666"/>
    </location>
</feature>
<gene>
    <name evidence="2" type="ORF">GPECTOR_17g1003</name>
</gene>
<feature type="region of interest" description="Disordered" evidence="1">
    <location>
        <begin position="223"/>
        <end position="315"/>
    </location>
</feature>
<feature type="compositionally biased region" description="Pro residues" evidence="1">
    <location>
        <begin position="99"/>
        <end position="108"/>
    </location>
</feature>
<dbReference type="OrthoDB" id="441412at2759"/>
<evidence type="ECO:0008006" key="4">
    <source>
        <dbReference type="Google" id="ProtNLM"/>
    </source>
</evidence>
<feature type="compositionally biased region" description="Gly residues" evidence="1">
    <location>
        <begin position="935"/>
        <end position="945"/>
    </location>
</feature>
<dbReference type="STRING" id="33097.A0A150GLE3"/>
<name>A0A150GLE3_GONPE</name>
<feature type="compositionally biased region" description="Low complexity" evidence="1">
    <location>
        <begin position="281"/>
        <end position="310"/>
    </location>
</feature>
<feature type="compositionally biased region" description="Polar residues" evidence="1">
    <location>
        <begin position="646"/>
        <end position="657"/>
    </location>
</feature>
<keyword evidence="3" id="KW-1185">Reference proteome</keyword>
<dbReference type="EMBL" id="LSYV01000018">
    <property type="protein sequence ID" value="KXZ50130.1"/>
    <property type="molecule type" value="Genomic_DNA"/>
</dbReference>
<organism evidence="2 3">
    <name type="scientific">Gonium pectorale</name>
    <name type="common">Green alga</name>
    <dbReference type="NCBI Taxonomy" id="33097"/>
    <lineage>
        <taxon>Eukaryota</taxon>
        <taxon>Viridiplantae</taxon>
        <taxon>Chlorophyta</taxon>
        <taxon>core chlorophytes</taxon>
        <taxon>Chlorophyceae</taxon>
        <taxon>CS clade</taxon>
        <taxon>Chlamydomonadales</taxon>
        <taxon>Volvocaceae</taxon>
        <taxon>Gonium</taxon>
    </lineage>
</organism>
<feature type="region of interest" description="Disordered" evidence="1">
    <location>
        <begin position="22"/>
        <end position="114"/>
    </location>
</feature>
<sequence>MHEGSVHRGMMFTFAGHLGHTAENERSASPDSRSRTQILDLEVAELEEEQRGGGPRQGAADGAGRSQSAAGLTAAPGDAGFRDIAGIRGGGAAITSKPLQPPPQPPGAPVEFGGAALPGQLREAVLETVHEDDRETREEGVLPSAMAPAAFARDGSAAGGQGDHAAEGGEAPSAHGAFPRVSSAPMLGEAAHHSPFSGLPAFESSLGEADLSIRAHDTLQAMGASGSTAGQLSRRLTERQSLPERSGPSGQGGVGPKDKAAAGARRPRPPQVRMSPAYAIGAGSLSSSPSAGVPGGRRSAGPGSAASSGATPYSRPETEELLVEYRIRLLSGFKRFFHEQTLEGVLSPGGMRLLCHCCDEAMHQPGLPLDLWGTAEREVVGRGTVQWQASGRGGQAWAHLALRRVLQGALRWDGWLPAPLRALALRPLKFAAELLSGSLSRVMLVGLEVAVELAAALSDSSPQLQWLRYAGPAGATIWSEVGQQAEAVRRFILDRVIEAPDRFQAIQSHRAALALLRQQVAFVRSMHKTGLVDGDEAEALAEPIERRIWRLEARGPRWTQPSLSQVLASCAMLRGVPSGGLEWLRASGDLRPFARGADLTHLIASGGIFIVVLGTVRVTLVPLPSDSPSAPSAAAAPVAPAASGPLTASSAAGQTGADTEAMPPAPPAAAPPQFYVGVGGVVGVSTALVGRAVPGMAVASAVAEGNSLGKGPVVFALSPAAVQYLRARAAAGQPDFALLMLNMYRSKATTSLRRKQKAVLDEVYDAPAAGLLVRTPSRPVGHLATTNTGGGVDADGRSSSSDSASVFAEEDEDEDDLEGSWGGADASCSEDTSSSQGHSTRAVAAALAADELLSRRCLERAAEIVEAVRQGIKAASLLTLQPGQVLVQRSTLVLVNGSLLQHQPHQQPMQAGRQDSHASGEGGAPSRPASAANGGDVGGGSGTGGAARAVRQLSFPVIKPPTLLLWLPDHCEPAVARIFKQCDSMSYTAGALGATVIVCGGEADETSPYK</sequence>
<feature type="compositionally biased region" description="Acidic residues" evidence="1">
    <location>
        <begin position="808"/>
        <end position="818"/>
    </location>
</feature>
<reference evidence="3" key="1">
    <citation type="journal article" date="2016" name="Nat. Commun.">
        <title>The Gonium pectorale genome demonstrates co-option of cell cycle regulation during the evolution of multicellularity.</title>
        <authorList>
            <person name="Hanschen E.R."/>
            <person name="Marriage T.N."/>
            <person name="Ferris P.J."/>
            <person name="Hamaji T."/>
            <person name="Toyoda A."/>
            <person name="Fujiyama A."/>
            <person name="Neme R."/>
            <person name="Noguchi H."/>
            <person name="Minakuchi Y."/>
            <person name="Suzuki M."/>
            <person name="Kawai-Toyooka H."/>
            <person name="Smith D.R."/>
            <person name="Sparks H."/>
            <person name="Anderson J."/>
            <person name="Bakaric R."/>
            <person name="Luria V."/>
            <person name="Karger A."/>
            <person name="Kirschner M.W."/>
            <person name="Durand P.M."/>
            <person name="Michod R.E."/>
            <person name="Nozaki H."/>
            <person name="Olson B.J."/>
        </authorList>
    </citation>
    <scope>NUCLEOTIDE SEQUENCE [LARGE SCALE GENOMIC DNA]</scope>
    <source>
        <strain evidence="3">NIES-2863</strain>
    </source>
</reference>